<evidence type="ECO:0000313" key="12">
    <source>
        <dbReference type="Proteomes" id="UP000663882"/>
    </source>
</evidence>
<feature type="region of interest" description="Disordered" evidence="8">
    <location>
        <begin position="133"/>
        <end position="152"/>
    </location>
</feature>
<evidence type="ECO:0000313" key="10">
    <source>
        <dbReference type="EMBL" id="CAF0754573.1"/>
    </source>
</evidence>
<keyword evidence="6" id="KW-0539">Nucleus</keyword>
<reference evidence="10" key="1">
    <citation type="submission" date="2021-02" db="EMBL/GenBank/DDBJ databases">
        <authorList>
            <person name="Nowell W R."/>
        </authorList>
    </citation>
    <scope>NUCLEOTIDE SEQUENCE</scope>
</reference>
<comment type="subcellular location">
    <subcellularLocation>
        <location evidence="1">Nucleus</location>
    </subcellularLocation>
</comment>
<dbReference type="OrthoDB" id="1679758at2759"/>
<feature type="region of interest" description="Disordered" evidence="8">
    <location>
        <begin position="432"/>
        <end position="510"/>
    </location>
</feature>
<keyword evidence="3" id="KW-0677">Repeat</keyword>
<dbReference type="FunFam" id="2.10.110.10:FF:000001">
    <property type="entry name" value="Cysteine and glycine-rich protein 1"/>
    <property type="match status" value="1"/>
</dbReference>
<dbReference type="Gene3D" id="2.10.110.10">
    <property type="entry name" value="Cysteine Rich Protein"/>
    <property type="match status" value="1"/>
</dbReference>
<proteinExistence type="predicted"/>
<evidence type="ECO:0000259" key="9">
    <source>
        <dbReference type="PROSITE" id="PS50023"/>
    </source>
</evidence>
<feature type="compositionally biased region" description="Polar residues" evidence="8">
    <location>
        <begin position="501"/>
        <end position="510"/>
    </location>
</feature>
<evidence type="ECO:0000256" key="3">
    <source>
        <dbReference type="ARBA" id="ARBA00022737"/>
    </source>
</evidence>
<gene>
    <name evidence="11" type="ORF">OTI717_LOCUS10363</name>
    <name evidence="10" type="ORF">RFH988_LOCUS1493</name>
</gene>
<dbReference type="InterPro" id="IPR001781">
    <property type="entry name" value="Znf_LIM"/>
</dbReference>
<evidence type="ECO:0000256" key="6">
    <source>
        <dbReference type="ARBA" id="ARBA00023242"/>
    </source>
</evidence>
<evidence type="ECO:0000256" key="2">
    <source>
        <dbReference type="ARBA" id="ARBA00022723"/>
    </source>
</evidence>
<feature type="compositionally biased region" description="Low complexity" evidence="8">
    <location>
        <begin position="450"/>
        <end position="461"/>
    </location>
</feature>
<dbReference type="GO" id="GO:0046872">
    <property type="term" value="F:metal ion binding"/>
    <property type="evidence" value="ECO:0007669"/>
    <property type="project" value="UniProtKB-KW"/>
</dbReference>
<dbReference type="SUPFAM" id="SSF57716">
    <property type="entry name" value="Glucocorticoid receptor-like (DNA-binding domain)"/>
    <property type="match status" value="2"/>
</dbReference>
<dbReference type="GO" id="GO:0005737">
    <property type="term" value="C:cytoplasm"/>
    <property type="evidence" value="ECO:0007669"/>
    <property type="project" value="TreeGrafter"/>
</dbReference>
<organism evidence="10 12">
    <name type="scientific">Rotaria sordida</name>
    <dbReference type="NCBI Taxonomy" id="392033"/>
    <lineage>
        <taxon>Eukaryota</taxon>
        <taxon>Metazoa</taxon>
        <taxon>Spiralia</taxon>
        <taxon>Gnathifera</taxon>
        <taxon>Rotifera</taxon>
        <taxon>Eurotatoria</taxon>
        <taxon>Bdelloidea</taxon>
        <taxon>Philodinida</taxon>
        <taxon>Philodinidae</taxon>
        <taxon>Rotaria</taxon>
    </lineage>
</organism>
<dbReference type="SMART" id="SM00132">
    <property type="entry name" value="LIM"/>
    <property type="match status" value="1"/>
</dbReference>
<keyword evidence="5 7" id="KW-0440">LIM domain</keyword>
<feature type="compositionally biased region" description="Polar residues" evidence="8">
    <location>
        <begin position="439"/>
        <end position="449"/>
    </location>
</feature>
<keyword evidence="4 7" id="KW-0862">Zinc</keyword>
<name>A0A813PG19_9BILA</name>
<dbReference type="CDD" id="cd09326">
    <property type="entry name" value="LIM_CRP_like"/>
    <property type="match status" value="1"/>
</dbReference>
<comment type="caution">
    <text evidence="10">The sequence shown here is derived from an EMBL/GenBank/DDBJ whole genome shotgun (WGS) entry which is preliminary data.</text>
</comment>
<dbReference type="GO" id="GO:0030036">
    <property type="term" value="P:actin cytoskeleton organization"/>
    <property type="evidence" value="ECO:0007669"/>
    <property type="project" value="TreeGrafter"/>
</dbReference>
<evidence type="ECO:0000313" key="11">
    <source>
        <dbReference type="EMBL" id="CAF3667995.1"/>
    </source>
</evidence>
<dbReference type="Proteomes" id="UP000663823">
    <property type="component" value="Unassembled WGS sequence"/>
</dbReference>
<dbReference type="Pfam" id="PF00412">
    <property type="entry name" value="LIM"/>
    <property type="match status" value="1"/>
</dbReference>
<protein>
    <recommendedName>
        <fullName evidence="9">LIM zinc-binding domain-containing protein</fullName>
    </recommendedName>
</protein>
<feature type="region of interest" description="Disordered" evidence="8">
    <location>
        <begin position="340"/>
        <end position="397"/>
    </location>
</feature>
<sequence>MSTATATYRVNYTEYMADVTGSPKTTRKSANIGFIPIDNPNLNRQNRGIQQTGAMPTYGGSSEKCARCSKTVYLAEKKVGAGRSFHVRCFSCRTCNRKLDATILSEHKGEIYCKTCYTRQFGVHGLANGVTMTTETPARENRPSRRSSYGSDLDAPIITHKQIRQRAHSNDNALRGEHSAIQNDELPKMFPWRNDVIPEQHSSSINTEHDRIADKNYQRPISQIGFQRVIESTNSDNNYRYSTNSREDDQNQYVFDDEKTYYANRTSAITDIPVISPPKRLDSTIEKIAMPITPTKNDEQFRSPSPISTDIYRRQSSREHPIDISDNFSRLTISENQQEINNEKYSNDNKTTNVITSENPLLKPTYSHSSSYENKPITSNTNNFYREQSYSNDNKTTNMMTSEFPLVKPTYSHSSSYENKQTTLNTNNFYREQSHSRDSSPSANINSNRSPSPTSGYASSSVHGEGILRDSTSPSSVNMPQYDYLNARPSNTNVVDRRSTSSRQNERTSALNEFISKTTMPLPTAGEKYSAISALVQPMRPFSQIRHSNNDDLDD</sequence>
<dbReference type="EMBL" id="CAJNOO010000028">
    <property type="protein sequence ID" value="CAF0754573.1"/>
    <property type="molecule type" value="Genomic_DNA"/>
</dbReference>
<dbReference type="PROSITE" id="PS00478">
    <property type="entry name" value="LIM_DOMAIN_1"/>
    <property type="match status" value="1"/>
</dbReference>
<feature type="compositionally biased region" description="Polar residues" evidence="8">
    <location>
        <begin position="470"/>
        <end position="479"/>
    </location>
</feature>
<feature type="domain" description="LIM zinc-binding" evidence="9">
    <location>
        <begin position="63"/>
        <end position="123"/>
    </location>
</feature>
<feature type="compositionally biased region" description="Polar residues" evidence="8">
    <location>
        <begin position="348"/>
        <end position="359"/>
    </location>
</feature>
<dbReference type="EMBL" id="CAJOAX010000932">
    <property type="protein sequence ID" value="CAF3667995.1"/>
    <property type="molecule type" value="Genomic_DNA"/>
</dbReference>
<evidence type="ECO:0000256" key="7">
    <source>
        <dbReference type="PROSITE-ProRule" id="PRU00125"/>
    </source>
</evidence>
<accession>A0A813PG19</accession>
<evidence type="ECO:0000256" key="4">
    <source>
        <dbReference type="ARBA" id="ARBA00022833"/>
    </source>
</evidence>
<keyword evidence="2 7" id="KW-0479">Metal-binding</keyword>
<dbReference type="PROSITE" id="PS50023">
    <property type="entry name" value="LIM_DOMAIN_2"/>
    <property type="match status" value="1"/>
</dbReference>
<dbReference type="AlphaFoldDB" id="A0A813PG19"/>
<evidence type="ECO:0000256" key="8">
    <source>
        <dbReference type="SAM" id="MobiDB-lite"/>
    </source>
</evidence>
<dbReference type="Proteomes" id="UP000663882">
    <property type="component" value="Unassembled WGS sequence"/>
</dbReference>
<feature type="compositionally biased region" description="Polar residues" evidence="8">
    <location>
        <begin position="366"/>
        <end position="397"/>
    </location>
</feature>
<evidence type="ECO:0000256" key="1">
    <source>
        <dbReference type="ARBA" id="ARBA00004123"/>
    </source>
</evidence>
<evidence type="ECO:0000256" key="5">
    <source>
        <dbReference type="ARBA" id="ARBA00023038"/>
    </source>
</evidence>
<dbReference type="GO" id="GO:0005634">
    <property type="term" value="C:nucleus"/>
    <property type="evidence" value="ECO:0007669"/>
    <property type="project" value="UniProtKB-SubCell"/>
</dbReference>
<dbReference type="PANTHER" id="PTHR24215:SF35">
    <property type="entry name" value="MUSCLE LIM PROTEIN MLP84B"/>
    <property type="match status" value="1"/>
</dbReference>
<dbReference type="PANTHER" id="PTHR24215">
    <property type="entry name" value="RHO-GTPASE-ACTIVATING PROTEIN LRG1"/>
    <property type="match status" value="1"/>
</dbReference>